<reference evidence="4 5" key="1">
    <citation type="submission" date="2020-07" db="EMBL/GenBank/DDBJ databases">
        <title>Thermoactinomyces phylogeny.</title>
        <authorList>
            <person name="Dunlap C."/>
        </authorList>
    </citation>
    <scope>NUCLEOTIDE SEQUENCE [LARGE SCALE GENOMIC DNA]</scope>
    <source>
        <strain evidence="4 5">AMNI-1</strain>
    </source>
</reference>
<accession>A0A7W2APW8</accession>
<dbReference type="GO" id="GO:0042601">
    <property type="term" value="C:endospore-forming forespore"/>
    <property type="evidence" value="ECO:0007669"/>
    <property type="project" value="InterPro"/>
</dbReference>
<dbReference type="Pfam" id="PF08141">
    <property type="entry name" value="SspH"/>
    <property type="match status" value="1"/>
</dbReference>
<dbReference type="NCBIfam" id="TIGR02861">
    <property type="entry name" value="SASP_H"/>
    <property type="match status" value="1"/>
</dbReference>
<evidence type="ECO:0000256" key="2">
    <source>
        <dbReference type="ARBA" id="ARBA00006573"/>
    </source>
</evidence>
<comment type="caution">
    <text evidence="4">The sequence shown here is derived from an EMBL/GenBank/DDBJ whole genome shotgun (WGS) entry which is preliminary data.</text>
</comment>
<dbReference type="GO" id="GO:0030435">
    <property type="term" value="P:sporulation resulting in formation of a cellular spore"/>
    <property type="evidence" value="ECO:0007669"/>
    <property type="project" value="UniProtKB-KW"/>
</dbReference>
<dbReference type="Proteomes" id="UP000538292">
    <property type="component" value="Unassembled WGS sequence"/>
</dbReference>
<dbReference type="AlphaFoldDB" id="A0A7W2APW8"/>
<dbReference type="InterPro" id="IPR012610">
    <property type="entry name" value="SASP_SspH"/>
</dbReference>
<keyword evidence="5" id="KW-1185">Reference proteome</keyword>
<organism evidence="4 5">
    <name type="scientific">Thermoactinomyces mirandus</name>
    <dbReference type="NCBI Taxonomy" id="2756294"/>
    <lineage>
        <taxon>Bacteria</taxon>
        <taxon>Bacillati</taxon>
        <taxon>Bacillota</taxon>
        <taxon>Bacilli</taxon>
        <taxon>Bacillales</taxon>
        <taxon>Thermoactinomycetaceae</taxon>
        <taxon>Thermoactinomyces</taxon>
    </lineage>
</organism>
<gene>
    <name evidence="4" type="ORF">H2C83_00690</name>
</gene>
<dbReference type="RefSeq" id="WP_181736769.1">
    <property type="nucleotide sequence ID" value="NZ_JACEOL010000002.1"/>
</dbReference>
<dbReference type="EMBL" id="JACEOL010000002">
    <property type="protein sequence ID" value="MBA4600863.1"/>
    <property type="molecule type" value="Genomic_DNA"/>
</dbReference>
<name>A0A7W2APW8_9BACL</name>
<proteinExistence type="inferred from homology"/>
<evidence type="ECO:0000313" key="4">
    <source>
        <dbReference type="EMBL" id="MBA4600863.1"/>
    </source>
</evidence>
<protein>
    <submittedName>
        <fullName evidence="4">H-type small acid-soluble spore protein</fullName>
    </submittedName>
</protein>
<evidence type="ECO:0000256" key="3">
    <source>
        <dbReference type="ARBA" id="ARBA00022969"/>
    </source>
</evidence>
<evidence type="ECO:0000256" key="1">
    <source>
        <dbReference type="ARBA" id="ARBA00004288"/>
    </source>
</evidence>
<dbReference type="GO" id="GO:0030436">
    <property type="term" value="P:asexual sporulation"/>
    <property type="evidence" value="ECO:0007669"/>
    <property type="project" value="InterPro"/>
</dbReference>
<comment type="subcellular location">
    <subcellularLocation>
        <location evidence="1">Spore core</location>
    </subcellularLocation>
</comment>
<comment type="similarity">
    <text evidence="2">Belongs to the SspH family.</text>
</comment>
<evidence type="ECO:0000313" key="5">
    <source>
        <dbReference type="Proteomes" id="UP000538292"/>
    </source>
</evidence>
<dbReference type="HAMAP" id="MF_00667">
    <property type="entry name" value="SspH"/>
    <property type="match status" value="1"/>
</dbReference>
<keyword evidence="3" id="KW-0749">Sporulation</keyword>
<sequence>MDLERAKEILQSPQKITVNYRGEPVWIEMVDETAEKVRVHAETNPDEIKIVPVYDLEEQQLH</sequence>